<evidence type="ECO:0000256" key="1">
    <source>
        <dbReference type="ARBA" id="ARBA00004613"/>
    </source>
</evidence>
<accession>A0A9Q1C9I4</accession>
<dbReference type="Gene3D" id="2.10.90.10">
    <property type="entry name" value="Cystine-knot cytokines"/>
    <property type="match status" value="1"/>
</dbReference>
<evidence type="ECO:0000256" key="6">
    <source>
        <dbReference type="RuleBase" id="RU000354"/>
    </source>
</evidence>
<dbReference type="GO" id="GO:0005615">
    <property type="term" value="C:extracellular space"/>
    <property type="evidence" value="ECO:0007669"/>
    <property type="project" value="TreeGrafter"/>
</dbReference>
<sequence length="383" mass="44143">MNSLRKNLAAFNAFIILVSPFFIRCHPCGVCSQENLGQALSSSLSREHRNQAIKNFFMKKMNRSNTESSSLSISSEILENAKIQYERLMKQKNPVVATIIHEIPGIESPPYHIPADRWRFRLQNHTYRYFFHPRRGGSFYPKLEKLVTAKLILQVPAVLRNLTDLDFPSKLRIDVYQIMEFTDSDQRPRRRLVDSHVVPFGTDRAVHFHFHEVVSYWQEHPHRNYGIEVLIDSSQFSRRSPDANIFEDNGGMSALLRLENGFETRRKRNIEGGCRSDEGLCCKFPHRVDFEEIGLHWIVYPKSFFTHQCVGRCPESSIMSLAVNDVAVIRSSLHMLNESIHPAPCCVPTKLSNLTIMYMTDGDSPVLNLYEYPDFIVEECGCA</sequence>
<dbReference type="AlphaFoldDB" id="A0A9Q1C9I4"/>
<organism evidence="9 10">
    <name type="scientific">Holothuria leucospilota</name>
    <name type="common">Black long sea cucumber</name>
    <name type="synonym">Mertensiothuria leucospilota</name>
    <dbReference type="NCBI Taxonomy" id="206669"/>
    <lineage>
        <taxon>Eukaryota</taxon>
        <taxon>Metazoa</taxon>
        <taxon>Echinodermata</taxon>
        <taxon>Eleutherozoa</taxon>
        <taxon>Echinozoa</taxon>
        <taxon>Holothuroidea</taxon>
        <taxon>Aspidochirotacea</taxon>
        <taxon>Aspidochirotida</taxon>
        <taxon>Holothuriidae</taxon>
        <taxon>Holothuria</taxon>
    </lineage>
</organism>
<dbReference type="InterPro" id="IPR017948">
    <property type="entry name" value="TGFb_CS"/>
</dbReference>
<reference evidence="9" key="1">
    <citation type="submission" date="2021-10" db="EMBL/GenBank/DDBJ databases">
        <title>Tropical sea cucumber genome reveals ecological adaptation and Cuvierian tubules defense mechanism.</title>
        <authorList>
            <person name="Chen T."/>
        </authorList>
    </citation>
    <scope>NUCLEOTIDE SEQUENCE</scope>
    <source>
        <strain evidence="9">Nanhai2018</strain>
        <tissue evidence="9">Muscle</tissue>
    </source>
</reference>
<keyword evidence="10" id="KW-1185">Reference proteome</keyword>
<proteinExistence type="inferred from homology"/>
<dbReference type="EMBL" id="JAIZAY010000006">
    <property type="protein sequence ID" value="KAJ8040840.1"/>
    <property type="molecule type" value="Genomic_DNA"/>
</dbReference>
<dbReference type="Proteomes" id="UP001152320">
    <property type="component" value="Chromosome 6"/>
</dbReference>
<keyword evidence="3" id="KW-0964">Secreted</keyword>
<feature type="domain" description="TGF-beta family profile" evidence="8">
    <location>
        <begin position="265"/>
        <end position="383"/>
    </location>
</feature>
<dbReference type="PROSITE" id="PS00250">
    <property type="entry name" value="TGF_BETA_1"/>
    <property type="match status" value="1"/>
</dbReference>
<evidence type="ECO:0000256" key="3">
    <source>
        <dbReference type="ARBA" id="ARBA00022525"/>
    </source>
</evidence>
<comment type="similarity">
    <text evidence="2 6">Belongs to the TGF-beta family.</text>
</comment>
<keyword evidence="7" id="KW-0732">Signal</keyword>
<evidence type="ECO:0000256" key="4">
    <source>
        <dbReference type="ARBA" id="ARBA00023030"/>
    </source>
</evidence>
<dbReference type="InterPro" id="IPR001839">
    <property type="entry name" value="TGF-b_C"/>
</dbReference>
<dbReference type="PROSITE" id="PS51362">
    <property type="entry name" value="TGF_BETA_2"/>
    <property type="match status" value="1"/>
</dbReference>
<dbReference type="Gene3D" id="2.60.120.970">
    <property type="match status" value="1"/>
</dbReference>
<evidence type="ECO:0000256" key="2">
    <source>
        <dbReference type="ARBA" id="ARBA00006656"/>
    </source>
</evidence>
<name>A0A9Q1C9I4_HOLLE</name>
<dbReference type="SMART" id="SM00204">
    <property type="entry name" value="TGFB"/>
    <property type="match status" value="1"/>
</dbReference>
<evidence type="ECO:0000256" key="7">
    <source>
        <dbReference type="SAM" id="SignalP"/>
    </source>
</evidence>
<protein>
    <submittedName>
        <fullName evidence="9">Growth/differentiation factor 3</fullName>
    </submittedName>
</protein>
<evidence type="ECO:0000313" key="9">
    <source>
        <dbReference type="EMBL" id="KAJ8040840.1"/>
    </source>
</evidence>
<keyword evidence="5" id="KW-1015">Disulfide bond</keyword>
<gene>
    <name evidence="9" type="ORF">HOLleu_15256</name>
</gene>
<dbReference type="InterPro" id="IPR029034">
    <property type="entry name" value="Cystine-knot_cytokine"/>
</dbReference>
<comment type="caution">
    <text evidence="9">The sequence shown here is derived from an EMBL/GenBank/DDBJ whole genome shotgun (WGS) entry which is preliminary data.</text>
</comment>
<dbReference type="SUPFAM" id="SSF57501">
    <property type="entry name" value="Cystine-knot cytokines"/>
    <property type="match status" value="1"/>
</dbReference>
<feature type="chain" id="PRO_5040464392" evidence="7">
    <location>
        <begin position="26"/>
        <end position="383"/>
    </location>
</feature>
<evidence type="ECO:0000256" key="5">
    <source>
        <dbReference type="ARBA" id="ARBA00023157"/>
    </source>
</evidence>
<evidence type="ECO:0000259" key="8">
    <source>
        <dbReference type="PROSITE" id="PS51362"/>
    </source>
</evidence>
<evidence type="ECO:0000313" key="10">
    <source>
        <dbReference type="Proteomes" id="UP001152320"/>
    </source>
</evidence>
<feature type="signal peptide" evidence="7">
    <location>
        <begin position="1"/>
        <end position="25"/>
    </location>
</feature>
<dbReference type="OrthoDB" id="5948587at2759"/>
<keyword evidence="4 6" id="KW-0339">Growth factor</keyword>
<dbReference type="GO" id="GO:0008083">
    <property type="term" value="F:growth factor activity"/>
    <property type="evidence" value="ECO:0007669"/>
    <property type="project" value="UniProtKB-KW"/>
</dbReference>
<comment type="subcellular location">
    <subcellularLocation>
        <location evidence="1">Secreted</location>
    </subcellularLocation>
</comment>
<dbReference type="PANTHER" id="PTHR11848">
    <property type="entry name" value="TGF-BETA FAMILY"/>
    <property type="match status" value="1"/>
</dbReference>
<dbReference type="GO" id="GO:0005125">
    <property type="term" value="F:cytokine activity"/>
    <property type="evidence" value="ECO:0007669"/>
    <property type="project" value="TreeGrafter"/>
</dbReference>
<dbReference type="InterPro" id="IPR015615">
    <property type="entry name" value="TGF-beta-rel"/>
</dbReference>
<dbReference type="Pfam" id="PF00019">
    <property type="entry name" value="TGF_beta"/>
    <property type="match status" value="1"/>
</dbReference>